<evidence type="ECO:0000259" key="6">
    <source>
        <dbReference type="PROSITE" id="PS51007"/>
    </source>
</evidence>
<reference evidence="8" key="1">
    <citation type="journal article" date="2017" name="Genome Announc.">
        <title>Draft Genome Sequence of Terrimicrobium sacchariphilum NM-5T, a Facultative Anaerobic Soil Bacterium of the Class Spartobacteria.</title>
        <authorList>
            <person name="Qiu Y.L."/>
            <person name="Tourlousse D.M."/>
            <person name="Matsuura N."/>
            <person name="Ohashi A."/>
            <person name="Sekiguchi Y."/>
        </authorList>
    </citation>
    <scope>NUCLEOTIDE SEQUENCE [LARGE SCALE GENOMIC DNA]</scope>
    <source>
        <strain evidence="8">NM-5</strain>
    </source>
</reference>
<dbReference type="AlphaFoldDB" id="A0A146G6D0"/>
<keyword evidence="3 4" id="KW-0408">Iron</keyword>
<keyword evidence="2 4" id="KW-0479">Metal-binding</keyword>
<accession>A0A146G6D0</accession>
<keyword evidence="8" id="KW-1185">Reference proteome</keyword>
<comment type="caution">
    <text evidence="7">The sequence shown here is derived from an EMBL/GenBank/DDBJ whole genome shotgun (WGS) entry which is preliminary data.</text>
</comment>
<sequence>MLRTFFILLAFVAILVVVMLGVRGQKSPAPPFEIFPDMDRQPKVKAQDPSTFYADGRAARPPVPGTVPLGYDQPQERPIKGVVTESTSPYDRVNFGTGTDYFNTGRIGAQWGTGIPFEVTMETMRRGQERYTINCAICHGATGAGDGMAKQFGLNTVQSLHQERLRTMSDGEIFNTITNGKNTMFGLGDRVQVPDRWAIIAYLRALQKSQGGATASELPPEERAKLLSTP</sequence>
<dbReference type="Gene3D" id="1.10.760.10">
    <property type="entry name" value="Cytochrome c-like domain"/>
    <property type="match status" value="1"/>
</dbReference>
<evidence type="ECO:0000256" key="2">
    <source>
        <dbReference type="ARBA" id="ARBA00022723"/>
    </source>
</evidence>
<proteinExistence type="predicted"/>
<evidence type="ECO:0000313" key="8">
    <source>
        <dbReference type="Proteomes" id="UP000076023"/>
    </source>
</evidence>
<dbReference type="InterPro" id="IPR036909">
    <property type="entry name" value="Cyt_c-like_dom_sf"/>
</dbReference>
<evidence type="ECO:0000313" key="7">
    <source>
        <dbReference type="EMBL" id="GAT32942.1"/>
    </source>
</evidence>
<dbReference type="OrthoDB" id="9773456at2"/>
<feature type="compositionally biased region" description="Basic and acidic residues" evidence="5">
    <location>
        <begin position="220"/>
        <end position="230"/>
    </location>
</feature>
<dbReference type="Proteomes" id="UP000076023">
    <property type="component" value="Unassembled WGS sequence"/>
</dbReference>
<dbReference type="PANTHER" id="PTHR40394:SF2">
    <property type="entry name" value="QUINOL:CYTOCHROME C OXIDOREDUCTASE MEMBRANE PROTEIN"/>
    <property type="match status" value="1"/>
</dbReference>
<dbReference type="GO" id="GO:0009055">
    <property type="term" value="F:electron transfer activity"/>
    <property type="evidence" value="ECO:0007669"/>
    <property type="project" value="InterPro"/>
</dbReference>
<protein>
    <submittedName>
        <fullName evidence="7">Cytochrome C oxidase, cbb3-type, subunit III</fullName>
    </submittedName>
</protein>
<evidence type="ECO:0000256" key="4">
    <source>
        <dbReference type="PROSITE-ProRule" id="PRU00433"/>
    </source>
</evidence>
<feature type="region of interest" description="Disordered" evidence="5">
    <location>
        <begin position="211"/>
        <end position="230"/>
    </location>
</feature>
<gene>
    <name evidence="7" type="ORF">TSACC_21345</name>
</gene>
<evidence type="ECO:0000256" key="1">
    <source>
        <dbReference type="ARBA" id="ARBA00022617"/>
    </source>
</evidence>
<dbReference type="EMBL" id="BDCO01000002">
    <property type="protein sequence ID" value="GAT32942.1"/>
    <property type="molecule type" value="Genomic_DNA"/>
</dbReference>
<dbReference type="GO" id="GO:0020037">
    <property type="term" value="F:heme binding"/>
    <property type="evidence" value="ECO:0007669"/>
    <property type="project" value="InterPro"/>
</dbReference>
<name>A0A146G6D0_TERSA</name>
<organism evidence="7 8">
    <name type="scientific">Terrimicrobium sacchariphilum</name>
    <dbReference type="NCBI Taxonomy" id="690879"/>
    <lineage>
        <taxon>Bacteria</taxon>
        <taxon>Pseudomonadati</taxon>
        <taxon>Verrucomicrobiota</taxon>
        <taxon>Terrimicrobiia</taxon>
        <taxon>Terrimicrobiales</taxon>
        <taxon>Terrimicrobiaceae</taxon>
        <taxon>Terrimicrobium</taxon>
    </lineage>
</organism>
<dbReference type="InterPro" id="IPR009056">
    <property type="entry name" value="Cyt_c-like_dom"/>
</dbReference>
<feature type="domain" description="Cytochrome c" evidence="6">
    <location>
        <begin position="122"/>
        <end position="207"/>
    </location>
</feature>
<dbReference type="RefSeq" id="WP_101927829.1">
    <property type="nucleotide sequence ID" value="NZ_BDCO01000002.1"/>
</dbReference>
<dbReference type="SUPFAM" id="SSF46626">
    <property type="entry name" value="Cytochrome c"/>
    <property type="match status" value="1"/>
</dbReference>
<evidence type="ECO:0000256" key="3">
    <source>
        <dbReference type="ARBA" id="ARBA00023004"/>
    </source>
</evidence>
<dbReference type="InParanoid" id="A0A146G6D0"/>
<dbReference type="PROSITE" id="PS51007">
    <property type="entry name" value="CYTC"/>
    <property type="match status" value="1"/>
</dbReference>
<dbReference type="PANTHER" id="PTHR40394">
    <property type="entry name" value="LIPOPROTEIN-RELATED"/>
    <property type="match status" value="1"/>
</dbReference>
<dbReference type="STRING" id="690879.TSACC_21345"/>
<keyword evidence="1 4" id="KW-0349">Heme</keyword>
<evidence type="ECO:0000256" key="5">
    <source>
        <dbReference type="SAM" id="MobiDB-lite"/>
    </source>
</evidence>
<dbReference type="GO" id="GO:0046872">
    <property type="term" value="F:metal ion binding"/>
    <property type="evidence" value="ECO:0007669"/>
    <property type="project" value="UniProtKB-KW"/>
</dbReference>
<dbReference type="Pfam" id="PF13442">
    <property type="entry name" value="Cytochrome_CBB3"/>
    <property type="match status" value="1"/>
</dbReference>